<dbReference type="EMBL" id="CADCTB010000147">
    <property type="protein sequence ID" value="CAA9254518.1"/>
    <property type="molecule type" value="Genomic_DNA"/>
</dbReference>
<dbReference type="Gene3D" id="3.90.1150.10">
    <property type="entry name" value="Aspartate Aminotransferase, domain 1"/>
    <property type="match status" value="1"/>
</dbReference>
<evidence type="ECO:0000256" key="4">
    <source>
        <dbReference type="ARBA" id="ARBA00022576"/>
    </source>
</evidence>
<evidence type="ECO:0000256" key="9">
    <source>
        <dbReference type="ARBA" id="ARBA00047481"/>
    </source>
</evidence>
<keyword evidence="7" id="KW-0663">Pyridoxal phosphate</keyword>
<comment type="catalytic activity">
    <reaction evidence="9">
        <text>L-histidinol phosphate + 2-oxoglutarate = 3-(imidazol-4-yl)-2-oxopropyl phosphate + L-glutamate</text>
        <dbReference type="Rhea" id="RHEA:23744"/>
        <dbReference type="ChEBI" id="CHEBI:16810"/>
        <dbReference type="ChEBI" id="CHEBI:29985"/>
        <dbReference type="ChEBI" id="CHEBI:57766"/>
        <dbReference type="ChEBI" id="CHEBI:57980"/>
        <dbReference type="EC" id="2.6.1.9"/>
    </reaction>
</comment>
<protein>
    <recommendedName>
        <fullName evidence="3">histidinol-phosphate transaminase</fullName>
        <ecNumber evidence="3">2.6.1.9</ecNumber>
    </recommendedName>
</protein>
<evidence type="ECO:0000256" key="7">
    <source>
        <dbReference type="ARBA" id="ARBA00022898"/>
    </source>
</evidence>
<dbReference type="Gene3D" id="3.40.640.10">
    <property type="entry name" value="Type I PLP-dependent aspartate aminotransferase-like (Major domain)"/>
    <property type="match status" value="1"/>
</dbReference>
<dbReference type="InterPro" id="IPR015422">
    <property type="entry name" value="PyrdxlP-dep_Trfase_small"/>
</dbReference>
<dbReference type="PANTHER" id="PTHR43643">
    <property type="entry name" value="HISTIDINOL-PHOSPHATE AMINOTRANSFERASE 2"/>
    <property type="match status" value="1"/>
</dbReference>
<dbReference type="AlphaFoldDB" id="A0A6J4IK71"/>
<evidence type="ECO:0000256" key="6">
    <source>
        <dbReference type="ARBA" id="ARBA00022679"/>
    </source>
</evidence>
<evidence type="ECO:0000256" key="8">
    <source>
        <dbReference type="ARBA" id="ARBA00023102"/>
    </source>
</evidence>
<gene>
    <name evidence="10" type="ORF">AVDCRST_MAG10-2402</name>
</gene>
<dbReference type="SUPFAM" id="SSF53383">
    <property type="entry name" value="PLP-dependent transferases"/>
    <property type="match status" value="1"/>
</dbReference>
<dbReference type="InterPro" id="IPR015424">
    <property type="entry name" value="PyrdxlP-dep_Trfase"/>
</dbReference>
<reference evidence="10" key="1">
    <citation type="submission" date="2020-02" db="EMBL/GenBank/DDBJ databases">
        <authorList>
            <person name="Meier V. D."/>
        </authorList>
    </citation>
    <scope>NUCLEOTIDE SEQUENCE</scope>
    <source>
        <strain evidence="10">AVDCRST_MAG10</strain>
    </source>
</reference>
<evidence type="ECO:0000256" key="2">
    <source>
        <dbReference type="ARBA" id="ARBA00007970"/>
    </source>
</evidence>
<name>A0A6J4IK71_9ACTN</name>
<dbReference type="EC" id="2.6.1.9" evidence="3"/>
<evidence type="ECO:0000256" key="1">
    <source>
        <dbReference type="ARBA" id="ARBA00005011"/>
    </source>
</evidence>
<sequence length="358" mass="38067">MANEEARNLAEHRLRRSEGDALAETIDLATGLNRYGPPQAVLDALRSLSAADVALRPSRAAERLEAAYARVLDVDPTELIAGRGPSEFLWGLGRMVPHHSVAVPLPAWGEVLEVFPGRGFSRFPGEQMPSVEQVDEALECFELVVISNPQMPSGLTLDRGGLLETARRHPASTLVVDESAIEFLPDPGSATLVGADADNVIVLRASVEFYGTAAARTGVAWSRDRHALRSLFGHREALPLSGLDVVVAEAALAGTAWADDARRRLAADAAWLDQALRPLGGRLVEGGRLPYRCIFTDDAAEWAATLASAGIIVRDLGPGHGVHPGAIGIFAPLETERFAVASAFDALHATHPVLSEAG</sequence>
<keyword evidence="6" id="KW-0808">Transferase</keyword>
<dbReference type="GO" id="GO:0000105">
    <property type="term" value="P:L-histidine biosynthetic process"/>
    <property type="evidence" value="ECO:0007669"/>
    <property type="project" value="UniProtKB-KW"/>
</dbReference>
<evidence type="ECO:0000256" key="3">
    <source>
        <dbReference type="ARBA" id="ARBA00012748"/>
    </source>
</evidence>
<keyword evidence="8" id="KW-0368">Histidine biosynthesis</keyword>
<keyword evidence="5" id="KW-0028">Amino-acid biosynthesis</keyword>
<dbReference type="InterPro" id="IPR050106">
    <property type="entry name" value="HistidinolP_aminotransfase"/>
</dbReference>
<dbReference type="PANTHER" id="PTHR43643:SF6">
    <property type="entry name" value="HISTIDINOL-PHOSPHATE AMINOTRANSFERASE"/>
    <property type="match status" value="1"/>
</dbReference>
<organism evidence="10">
    <name type="scientific">uncultured Acidimicrobiales bacterium</name>
    <dbReference type="NCBI Taxonomy" id="310071"/>
    <lineage>
        <taxon>Bacteria</taxon>
        <taxon>Bacillati</taxon>
        <taxon>Actinomycetota</taxon>
        <taxon>Acidimicrobiia</taxon>
        <taxon>Acidimicrobiales</taxon>
        <taxon>environmental samples</taxon>
    </lineage>
</organism>
<evidence type="ECO:0000256" key="5">
    <source>
        <dbReference type="ARBA" id="ARBA00022605"/>
    </source>
</evidence>
<comment type="similarity">
    <text evidence="2">Belongs to the class-II pyridoxal-phosphate-dependent aminotransferase family. Histidinol-phosphate aminotransferase subfamily.</text>
</comment>
<keyword evidence="4" id="KW-0032">Aminotransferase</keyword>
<evidence type="ECO:0000313" key="10">
    <source>
        <dbReference type="EMBL" id="CAA9254518.1"/>
    </source>
</evidence>
<proteinExistence type="inferred from homology"/>
<dbReference type="GO" id="GO:0004400">
    <property type="term" value="F:histidinol-phosphate transaminase activity"/>
    <property type="evidence" value="ECO:0007669"/>
    <property type="project" value="UniProtKB-EC"/>
</dbReference>
<accession>A0A6J4IK71</accession>
<comment type="pathway">
    <text evidence="1">Amino-acid biosynthesis; L-histidine biosynthesis; L-histidine from 5-phospho-alpha-D-ribose 1-diphosphate: step 7/9.</text>
</comment>
<dbReference type="InterPro" id="IPR015421">
    <property type="entry name" value="PyrdxlP-dep_Trfase_major"/>
</dbReference>